<dbReference type="AlphaFoldDB" id="A0A2A2IF51"/>
<protein>
    <recommendedName>
        <fullName evidence="4">PepSY domain-containing protein</fullName>
    </recommendedName>
</protein>
<keyword evidence="3" id="KW-1185">Reference proteome</keyword>
<evidence type="ECO:0000313" key="2">
    <source>
        <dbReference type="EMBL" id="PAV29713.1"/>
    </source>
</evidence>
<comment type="caution">
    <text evidence="2">The sequence shown here is derived from an EMBL/GenBank/DDBJ whole genome shotgun (WGS) entry which is preliminary data.</text>
</comment>
<name>A0A2A2IF51_9BACI</name>
<accession>A0A2A2IF51</accession>
<dbReference type="Proteomes" id="UP000218887">
    <property type="component" value="Unassembled WGS sequence"/>
</dbReference>
<dbReference type="EMBL" id="NPOA01000006">
    <property type="protein sequence ID" value="PAV29713.1"/>
    <property type="molecule type" value="Genomic_DNA"/>
</dbReference>
<feature type="signal peptide" evidence="1">
    <location>
        <begin position="1"/>
        <end position="20"/>
    </location>
</feature>
<dbReference type="PROSITE" id="PS51257">
    <property type="entry name" value="PROKAR_LIPOPROTEIN"/>
    <property type="match status" value="1"/>
</dbReference>
<sequence>MKRTGSVLFVLLLLILAACGNSDPEISQEQAESIVIERHSGDIGEIEIISVNHKWGKYIVEWGNEENCESGTEHIDDQSGEVIKGEVSIC</sequence>
<evidence type="ECO:0000256" key="1">
    <source>
        <dbReference type="SAM" id="SignalP"/>
    </source>
</evidence>
<keyword evidence="1" id="KW-0732">Signal</keyword>
<evidence type="ECO:0000313" key="3">
    <source>
        <dbReference type="Proteomes" id="UP000218887"/>
    </source>
</evidence>
<reference evidence="2 3" key="1">
    <citation type="submission" date="2017-08" db="EMBL/GenBank/DDBJ databases">
        <title>Virgibacillus indicus sp. nov. and Virgibacillus profoundi sp. nov, two moderately halophilic bacteria isolated from marine sediment by using the Microfluidic Streak Plate.</title>
        <authorList>
            <person name="Xu B."/>
            <person name="Hu B."/>
            <person name="Wang J."/>
            <person name="Zhu Y."/>
            <person name="Huang L."/>
            <person name="Du W."/>
            <person name="Huang Y."/>
        </authorList>
    </citation>
    <scope>NUCLEOTIDE SEQUENCE [LARGE SCALE GENOMIC DNA]</scope>
    <source>
        <strain evidence="2 3">IO3-P3-H5</strain>
    </source>
</reference>
<dbReference type="RefSeq" id="WP_095655414.1">
    <property type="nucleotide sequence ID" value="NZ_NPOA01000006.1"/>
</dbReference>
<dbReference type="OrthoDB" id="2428465at2"/>
<organism evidence="2 3">
    <name type="scientific">Virgibacillus profundi</name>
    <dbReference type="NCBI Taxonomy" id="2024555"/>
    <lineage>
        <taxon>Bacteria</taxon>
        <taxon>Bacillati</taxon>
        <taxon>Bacillota</taxon>
        <taxon>Bacilli</taxon>
        <taxon>Bacillales</taxon>
        <taxon>Bacillaceae</taxon>
        <taxon>Virgibacillus</taxon>
    </lineage>
</organism>
<evidence type="ECO:0008006" key="4">
    <source>
        <dbReference type="Google" id="ProtNLM"/>
    </source>
</evidence>
<feature type="chain" id="PRO_5038786277" description="PepSY domain-containing protein" evidence="1">
    <location>
        <begin position="21"/>
        <end position="90"/>
    </location>
</feature>
<proteinExistence type="predicted"/>
<gene>
    <name evidence="2" type="ORF">CIL05_10095</name>
</gene>